<evidence type="ECO:0000256" key="1">
    <source>
        <dbReference type="SAM" id="MobiDB-lite"/>
    </source>
</evidence>
<feature type="region of interest" description="Disordered" evidence="1">
    <location>
        <begin position="307"/>
        <end position="327"/>
    </location>
</feature>
<evidence type="ECO:0000313" key="4">
    <source>
        <dbReference type="Proteomes" id="UP000541444"/>
    </source>
</evidence>
<dbReference type="Pfam" id="PF03101">
    <property type="entry name" value="FAR1"/>
    <property type="match status" value="1"/>
</dbReference>
<sequence>MDDSVTENWTKVIVEESPERDEEERTRGVPFDYAECSTYPLFADPPYEGQHFETVEDARVYYEQYGKGQGFSTKKRNSTKRNKSKEVTRVKFCCSNSGLSKNIGIRPETSERDGSRRSSDKYGCKTTLNINWNKKLRKYVVTSFLDFHNHKLVSPHNHHRMKVNRFFPEVAINLTETFELHNILVSKVFPNTMHHLCLWYITHKFPEKIDHVYRVPSLFKQDIDLLMNDTYDPRDFDARALNTKEKFEFTILKLDEIESYLDHYIQPMTVLEPSEPATTSPFVESMMLTNSILDPLVVQTKSRAKLDHKRGGRWKEGDGGSAEKKKRTCTRCGVFGNHDRRTCPLLKMKVPETRGTHEQQQPRQQQHQGEEEPNHA</sequence>
<reference evidence="3 4" key="1">
    <citation type="journal article" date="2020" name="IScience">
        <title>Genome Sequencing of the Endangered Kingdonia uniflora (Circaeasteraceae, Ranunculales) Reveals Potential Mechanisms of Evolutionary Specialization.</title>
        <authorList>
            <person name="Sun Y."/>
            <person name="Deng T."/>
            <person name="Zhang A."/>
            <person name="Moore M.J."/>
            <person name="Landis J.B."/>
            <person name="Lin N."/>
            <person name="Zhang H."/>
            <person name="Zhang X."/>
            <person name="Huang J."/>
            <person name="Zhang X."/>
            <person name="Sun H."/>
            <person name="Wang H."/>
        </authorList>
    </citation>
    <scope>NUCLEOTIDE SEQUENCE [LARGE SCALE GENOMIC DNA]</scope>
    <source>
        <strain evidence="3">TB1705</strain>
        <tissue evidence="3">Leaf</tissue>
    </source>
</reference>
<dbReference type="AlphaFoldDB" id="A0A7J7NX42"/>
<feature type="compositionally biased region" description="Low complexity" evidence="1">
    <location>
        <begin position="358"/>
        <end position="367"/>
    </location>
</feature>
<accession>A0A7J7NX42</accession>
<dbReference type="EMBL" id="JACGCM010000455">
    <property type="protein sequence ID" value="KAF6171719.1"/>
    <property type="molecule type" value="Genomic_DNA"/>
</dbReference>
<dbReference type="PANTHER" id="PTHR47718">
    <property type="entry name" value="OS01G0519700 PROTEIN"/>
    <property type="match status" value="1"/>
</dbReference>
<proteinExistence type="predicted"/>
<name>A0A7J7NX42_9MAGN</name>
<protein>
    <recommendedName>
        <fullName evidence="2">FAR1 domain-containing protein</fullName>
    </recommendedName>
</protein>
<evidence type="ECO:0000313" key="3">
    <source>
        <dbReference type="EMBL" id="KAF6171719.1"/>
    </source>
</evidence>
<keyword evidence="4" id="KW-1185">Reference proteome</keyword>
<dbReference type="InterPro" id="IPR004330">
    <property type="entry name" value="FAR1_DNA_bnd_dom"/>
</dbReference>
<feature type="region of interest" description="Disordered" evidence="1">
    <location>
        <begin position="349"/>
        <end position="376"/>
    </location>
</feature>
<feature type="compositionally biased region" description="Basic and acidic residues" evidence="1">
    <location>
        <begin position="313"/>
        <end position="323"/>
    </location>
</feature>
<evidence type="ECO:0000259" key="2">
    <source>
        <dbReference type="Pfam" id="PF03101"/>
    </source>
</evidence>
<feature type="domain" description="FAR1" evidence="2">
    <location>
        <begin position="61"/>
        <end position="153"/>
    </location>
</feature>
<gene>
    <name evidence="3" type="ORF">GIB67_007240</name>
</gene>
<dbReference type="Proteomes" id="UP000541444">
    <property type="component" value="Unassembled WGS sequence"/>
</dbReference>
<comment type="caution">
    <text evidence="3">The sequence shown here is derived from an EMBL/GenBank/DDBJ whole genome shotgun (WGS) entry which is preliminary data.</text>
</comment>
<organism evidence="3 4">
    <name type="scientific">Kingdonia uniflora</name>
    <dbReference type="NCBI Taxonomy" id="39325"/>
    <lineage>
        <taxon>Eukaryota</taxon>
        <taxon>Viridiplantae</taxon>
        <taxon>Streptophyta</taxon>
        <taxon>Embryophyta</taxon>
        <taxon>Tracheophyta</taxon>
        <taxon>Spermatophyta</taxon>
        <taxon>Magnoliopsida</taxon>
        <taxon>Ranunculales</taxon>
        <taxon>Circaeasteraceae</taxon>
        <taxon>Kingdonia</taxon>
    </lineage>
</organism>